<reference evidence="1" key="1">
    <citation type="journal article" date="2020" name="mSystems">
        <title>Genome- and Community-Level Interaction Insights into Carbon Utilization and Element Cycling Functions of Hydrothermarchaeota in Hydrothermal Sediment.</title>
        <authorList>
            <person name="Zhou Z."/>
            <person name="Liu Y."/>
            <person name="Xu W."/>
            <person name="Pan J."/>
            <person name="Luo Z.H."/>
            <person name="Li M."/>
        </authorList>
    </citation>
    <scope>NUCLEOTIDE SEQUENCE [LARGE SCALE GENOMIC DNA]</scope>
    <source>
        <strain evidence="1">SpSt-374</strain>
    </source>
</reference>
<accession>A0A7C3VIE7</accession>
<dbReference type="AlphaFoldDB" id="A0A7C3VIE7"/>
<evidence type="ECO:0000313" key="1">
    <source>
        <dbReference type="EMBL" id="HGG02254.1"/>
    </source>
</evidence>
<proteinExistence type="predicted"/>
<dbReference type="EMBL" id="DSPX01000171">
    <property type="protein sequence ID" value="HGG02254.1"/>
    <property type="molecule type" value="Genomic_DNA"/>
</dbReference>
<organism evidence="1">
    <name type="scientific">Planktothricoides sp. SpSt-374</name>
    <dbReference type="NCBI Taxonomy" id="2282167"/>
    <lineage>
        <taxon>Bacteria</taxon>
        <taxon>Bacillati</taxon>
        <taxon>Cyanobacteriota</taxon>
        <taxon>Cyanophyceae</taxon>
        <taxon>Oscillatoriophycideae</taxon>
        <taxon>Oscillatoriales</taxon>
        <taxon>Oscillatoriaceae</taxon>
        <taxon>Planktothricoides</taxon>
    </lineage>
</organism>
<name>A0A7C3VIE7_9CYAN</name>
<comment type="caution">
    <text evidence="1">The sequence shown here is derived from an EMBL/GenBank/DDBJ whole genome shotgun (WGS) entry which is preliminary data.</text>
</comment>
<gene>
    <name evidence="1" type="ORF">ENR15_16825</name>
</gene>
<protein>
    <recommendedName>
        <fullName evidence="2">Flagellar assembly protein H</fullName>
    </recommendedName>
</protein>
<sequence length="303" mass="34053">MTRFIYDQFAKQYIQELLNPFGSTETSKTLASERRQIDIFFTPNPENTPAASHLGLLGRLAATPAVFEPFSNPVKPREIRSCLVKLFDLQADLERKAVRSKRRFTASESVQLWILTPTASAAILADFSATPDPENWMSGVYFLGKGLQTAIIVIHQLPATPETLWLRILGTGAVQKQALQELSQLPPDNPAREIALELLYNLRAILEARQDLAPEERELIMELSPLYLQRLETVKEEGIQQGVQQGQRLMVESMLQVKFGSIDAELAQILEALIEIPALERTQLILQLSRAELLDRFYPGGES</sequence>
<evidence type="ECO:0008006" key="2">
    <source>
        <dbReference type="Google" id="ProtNLM"/>
    </source>
</evidence>